<reference evidence="4 5" key="1">
    <citation type="journal article" date="2016" name="Proc. Natl. Acad. Sci. U.S.A.">
        <title>Lipid metabolic changes in an early divergent fungus govern the establishment of a mutualistic symbiosis with endobacteria.</title>
        <authorList>
            <person name="Lastovetsky O.A."/>
            <person name="Gaspar M.L."/>
            <person name="Mondo S.J."/>
            <person name="LaButti K.M."/>
            <person name="Sandor L."/>
            <person name="Grigoriev I.V."/>
            <person name="Henry S.A."/>
            <person name="Pawlowska T.E."/>
        </authorList>
    </citation>
    <scope>NUCLEOTIDE SEQUENCE [LARGE SCALE GENOMIC DNA]</scope>
    <source>
        <strain evidence="4 5">ATCC 11559</strain>
    </source>
</reference>
<dbReference type="AlphaFoldDB" id="A0A1X0RRZ5"/>
<gene>
    <name evidence="4" type="ORF">BCV71DRAFT_275573</name>
</gene>
<evidence type="ECO:0000256" key="3">
    <source>
        <dbReference type="ARBA" id="ARBA00038401"/>
    </source>
</evidence>
<evidence type="ECO:0000256" key="1">
    <source>
        <dbReference type="ARBA" id="ARBA00004123"/>
    </source>
</evidence>
<dbReference type="PANTHER" id="PTHR23424:SF23">
    <property type="entry name" value="PROTEIN SAAL1"/>
    <property type="match status" value="1"/>
</dbReference>
<name>A0A1X0RRZ5_RHIZD</name>
<proteinExistence type="inferred from homology"/>
<sequence length="323" mass="36677">MDLDANLTVVSPILKRILEEVVNDTIDHSCANIDDDTPFERSLCAAWDICTVPEYAMTLKENQFHRVLLKIITATQRNRTRELAMGTLANMACHWDCGIGPYLLNDMDILKLCRSILWTENDARVLLETTRLLNTFLVCSIDTSHQTVIEHDHLTKFLTPETMAPSIFHQYTLIICNTLYSELLLKSLELMTRIVVYINAITHSLSKRKQRLTEVDEEIFKFMDKADTLALLHWGAERLEEEGRGVGIGMGFHRGIAKNVMHLLWALMAYGLISINDCGSDMIQSLGQSMSRIVSYIQEEEIQEDDDIQSLAQALNTKLSIAS</sequence>
<comment type="subcellular location">
    <subcellularLocation>
        <location evidence="1">Nucleus</location>
    </subcellularLocation>
</comment>
<organism evidence="4 5">
    <name type="scientific">Rhizopus microsporus</name>
    <dbReference type="NCBI Taxonomy" id="58291"/>
    <lineage>
        <taxon>Eukaryota</taxon>
        <taxon>Fungi</taxon>
        <taxon>Fungi incertae sedis</taxon>
        <taxon>Mucoromycota</taxon>
        <taxon>Mucoromycotina</taxon>
        <taxon>Mucoromycetes</taxon>
        <taxon>Mucorales</taxon>
        <taxon>Mucorineae</taxon>
        <taxon>Rhizopodaceae</taxon>
        <taxon>Rhizopus</taxon>
    </lineage>
</organism>
<dbReference type="PANTHER" id="PTHR23424">
    <property type="entry name" value="SERUM AMYLOID A"/>
    <property type="match status" value="1"/>
</dbReference>
<dbReference type="GO" id="GO:0005634">
    <property type="term" value="C:nucleus"/>
    <property type="evidence" value="ECO:0007669"/>
    <property type="project" value="UniProtKB-SubCell"/>
</dbReference>
<evidence type="ECO:0000313" key="4">
    <source>
        <dbReference type="EMBL" id="ORE14668.1"/>
    </source>
</evidence>
<dbReference type="SUPFAM" id="SSF48371">
    <property type="entry name" value="ARM repeat"/>
    <property type="match status" value="1"/>
</dbReference>
<comment type="similarity">
    <text evidence="3">Belongs to the SAAL1 family.</text>
</comment>
<protein>
    <recommendedName>
        <fullName evidence="6">Protein saal1</fullName>
    </recommendedName>
</protein>
<accession>A0A1X0RRZ5</accession>
<keyword evidence="2" id="KW-0539">Nucleus</keyword>
<dbReference type="EMBL" id="KV921459">
    <property type="protein sequence ID" value="ORE14668.1"/>
    <property type="molecule type" value="Genomic_DNA"/>
</dbReference>
<dbReference type="VEuPathDB" id="FungiDB:BCV72DRAFT_245968"/>
<dbReference type="InterPro" id="IPR052464">
    <property type="entry name" value="Synovial_Prolif_Regulator"/>
</dbReference>
<dbReference type="OMA" id="TLANMAC"/>
<dbReference type="Proteomes" id="UP000242381">
    <property type="component" value="Unassembled WGS sequence"/>
</dbReference>
<dbReference type="InterPro" id="IPR016024">
    <property type="entry name" value="ARM-type_fold"/>
</dbReference>
<evidence type="ECO:0000256" key="2">
    <source>
        <dbReference type="ARBA" id="ARBA00023242"/>
    </source>
</evidence>
<evidence type="ECO:0008006" key="6">
    <source>
        <dbReference type="Google" id="ProtNLM"/>
    </source>
</evidence>
<evidence type="ECO:0000313" key="5">
    <source>
        <dbReference type="Proteomes" id="UP000242381"/>
    </source>
</evidence>